<dbReference type="AlphaFoldDB" id="A0A392S0L9"/>
<evidence type="ECO:0000313" key="3">
    <source>
        <dbReference type="Proteomes" id="UP000265520"/>
    </source>
</evidence>
<dbReference type="Proteomes" id="UP000265520">
    <property type="component" value="Unassembled WGS sequence"/>
</dbReference>
<sequence length="68" mass="7368">MVVRRGFAGIASSVVVAADSGGGCDLLPLSFSYFDWFLLLFVLVLSFFPDSISFLPLCSILFCSLLPE</sequence>
<organism evidence="2 3">
    <name type="scientific">Trifolium medium</name>
    <dbReference type="NCBI Taxonomy" id="97028"/>
    <lineage>
        <taxon>Eukaryota</taxon>
        <taxon>Viridiplantae</taxon>
        <taxon>Streptophyta</taxon>
        <taxon>Embryophyta</taxon>
        <taxon>Tracheophyta</taxon>
        <taxon>Spermatophyta</taxon>
        <taxon>Magnoliopsida</taxon>
        <taxon>eudicotyledons</taxon>
        <taxon>Gunneridae</taxon>
        <taxon>Pentapetalae</taxon>
        <taxon>rosids</taxon>
        <taxon>fabids</taxon>
        <taxon>Fabales</taxon>
        <taxon>Fabaceae</taxon>
        <taxon>Papilionoideae</taxon>
        <taxon>50 kb inversion clade</taxon>
        <taxon>NPAAA clade</taxon>
        <taxon>Hologalegina</taxon>
        <taxon>IRL clade</taxon>
        <taxon>Trifolieae</taxon>
        <taxon>Trifolium</taxon>
    </lineage>
</organism>
<comment type="caution">
    <text evidence="2">The sequence shown here is derived from an EMBL/GenBank/DDBJ whole genome shotgun (WGS) entry which is preliminary data.</text>
</comment>
<keyword evidence="1" id="KW-0472">Membrane</keyword>
<proteinExistence type="predicted"/>
<feature type="non-terminal residue" evidence="2">
    <location>
        <position position="68"/>
    </location>
</feature>
<keyword evidence="1" id="KW-1133">Transmembrane helix</keyword>
<dbReference type="EMBL" id="LXQA010301573">
    <property type="protein sequence ID" value="MCI42199.1"/>
    <property type="molecule type" value="Genomic_DNA"/>
</dbReference>
<protein>
    <submittedName>
        <fullName evidence="2">Uncharacterized protein</fullName>
    </submittedName>
</protein>
<reference evidence="2 3" key="1">
    <citation type="journal article" date="2018" name="Front. Plant Sci.">
        <title>Red Clover (Trifolium pratense) and Zigzag Clover (T. medium) - A Picture of Genomic Similarities and Differences.</title>
        <authorList>
            <person name="Dluhosova J."/>
            <person name="Istvanek J."/>
            <person name="Nedelnik J."/>
            <person name="Repkova J."/>
        </authorList>
    </citation>
    <scope>NUCLEOTIDE SEQUENCE [LARGE SCALE GENOMIC DNA]</scope>
    <source>
        <strain evidence="3">cv. 10/8</strain>
        <tissue evidence="2">Leaf</tissue>
    </source>
</reference>
<keyword evidence="3" id="KW-1185">Reference proteome</keyword>
<accession>A0A392S0L9</accession>
<feature type="transmembrane region" description="Helical" evidence="1">
    <location>
        <begin position="36"/>
        <end position="66"/>
    </location>
</feature>
<keyword evidence="1" id="KW-0812">Transmembrane</keyword>
<name>A0A392S0L9_9FABA</name>
<evidence type="ECO:0000256" key="1">
    <source>
        <dbReference type="SAM" id="Phobius"/>
    </source>
</evidence>
<evidence type="ECO:0000313" key="2">
    <source>
        <dbReference type="EMBL" id="MCI42199.1"/>
    </source>
</evidence>